<organism evidence="1 2">
    <name type="scientific">Pseudarthrobacter chlorophenolicus (strain ATCC 700700 / DSM 12829 / CIP 107037 / JCM 12360 / KCTC 9906 / NCIMB 13794 / A6)</name>
    <name type="common">Arthrobacter chlorophenolicus</name>
    <dbReference type="NCBI Taxonomy" id="452863"/>
    <lineage>
        <taxon>Bacteria</taxon>
        <taxon>Bacillati</taxon>
        <taxon>Actinomycetota</taxon>
        <taxon>Actinomycetes</taxon>
        <taxon>Micrococcales</taxon>
        <taxon>Micrococcaceae</taxon>
        <taxon>Pseudarthrobacter</taxon>
    </lineage>
</organism>
<keyword evidence="1" id="KW-0614">Plasmid</keyword>
<gene>
    <name evidence="1" type="ordered locus">Achl_4069</name>
</gene>
<evidence type="ECO:0000313" key="1">
    <source>
        <dbReference type="EMBL" id="ACL42020.1"/>
    </source>
</evidence>
<dbReference type="EMBL" id="CP001342">
    <property type="protein sequence ID" value="ACL42020.1"/>
    <property type="molecule type" value="Genomic_DNA"/>
</dbReference>
<keyword evidence="2" id="KW-1185">Reference proteome</keyword>
<reference evidence="1" key="1">
    <citation type="submission" date="2009-01" db="EMBL/GenBank/DDBJ databases">
        <title>Complete sequence of plasmid1 of Arthrobacter chlorophenolicus A6.</title>
        <authorList>
            <consortium name="US DOE Joint Genome Institute"/>
            <person name="Lucas S."/>
            <person name="Copeland A."/>
            <person name="Lapidus A."/>
            <person name="Glavina del Rio T."/>
            <person name="Tice H."/>
            <person name="Bruce D."/>
            <person name="Goodwin L."/>
            <person name="Pitluck S."/>
            <person name="Goltsman E."/>
            <person name="Clum A."/>
            <person name="Larimer F."/>
            <person name="Land M."/>
            <person name="Hauser L."/>
            <person name="Kyrpides N."/>
            <person name="Mikhailova N."/>
            <person name="Jansson J."/>
            <person name="Richardson P."/>
        </authorList>
    </citation>
    <scope>NUCLEOTIDE SEQUENCE [LARGE SCALE GENOMIC DNA]</scope>
    <source>
        <strain evidence="1">A6</strain>
        <plasmid evidence="1">pACHL01</plasmid>
    </source>
</reference>
<dbReference type="OrthoDB" id="9935885at2"/>
<protein>
    <submittedName>
        <fullName evidence="1">Uncharacterized protein</fullName>
    </submittedName>
</protein>
<dbReference type="RefSeq" id="WP_012623037.1">
    <property type="nucleotide sequence ID" value="NC_011879.1"/>
</dbReference>
<dbReference type="KEGG" id="ach:Achl_4069"/>
<dbReference type="AlphaFoldDB" id="B8HHX3"/>
<accession>B8HHX3</accession>
<name>B8HHX3_PSECP</name>
<geneLocation type="plasmid" evidence="1 2">
    <name>pACHL01</name>
</geneLocation>
<sequence>MRRDLIESGIAKALDGYTVTVRGMSEDLDAGVASVANRGAVQLRIEAPSGFVLELELPGAEAEKIVRPLVAGAVEHETDADVARRYLRDHSEHMYPYQIESLKKQAGMKFDQAILDEAMKASEG</sequence>
<proteinExistence type="predicted"/>
<evidence type="ECO:0000313" key="2">
    <source>
        <dbReference type="Proteomes" id="UP000002505"/>
    </source>
</evidence>
<dbReference type="Proteomes" id="UP000002505">
    <property type="component" value="Plasmid pACHL01"/>
</dbReference>
<dbReference type="HOGENOM" id="CLU_1999174_0_0_11"/>